<dbReference type="PANTHER" id="PTHR43744:SF8">
    <property type="entry name" value="SN-GLYCEROL-3-PHOSPHATE TRANSPORT SYSTEM PERMEASE PROTEIN UGPE"/>
    <property type="match status" value="1"/>
</dbReference>
<reference evidence="9 10" key="1">
    <citation type="submission" date="2018-08" db="EMBL/GenBank/DDBJ databases">
        <title>A genome reference for cultivated species of the human gut microbiota.</title>
        <authorList>
            <person name="Zou Y."/>
            <person name="Xue W."/>
            <person name="Luo G."/>
        </authorList>
    </citation>
    <scope>NUCLEOTIDE SEQUENCE [LARGE SCALE GENOMIC DNA]</scope>
    <source>
        <strain evidence="9 10">AF28-26</strain>
    </source>
</reference>
<dbReference type="AlphaFoldDB" id="A0A412AV38"/>
<dbReference type="GO" id="GO:0005886">
    <property type="term" value="C:plasma membrane"/>
    <property type="evidence" value="ECO:0007669"/>
    <property type="project" value="UniProtKB-SubCell"/>
</dbReference>
<dbReference type="CDD" id="cd06261">
    <property type="entry name" value="TM_PBP2"/>
    <property type="match status" value="1"/>
</dbReference>
<gene>
    <name evidence="9" type="ORF">DWY99_12085</name>
</gene>
<accession>A0A412AV38</accession>
<dbReference type="PROSITE" id="PS50928">
    <property type="entry name" value="ABC_TM1"/>
    <property type="match status" value="1"/>
</dbReference>
<comment type="similarity">
    <text evidence="7">Belongs to the binding-protein-dependent transport system permease family.</text>
</comment>
<keyword evidence="2 7" id="KW-0813">Transport</keyword>
<evidence type="ECO:0000259" key="8">
    <source>
        <dbReference type="PROSITE" id="PS50928"/>
    </source>
</evidence>
<feature type="transmembrane region" description="Helical" evidence="7">
    <location>
        <begin position="76"/>
        <end position="101"/>
    </location>
</feature>
<evidence type="ECO:0000256" key="7">
    <source>
        <dbReference type="RuleBase" id="RU363032"/>
    </source>
</evidence>
<dbReference type="InterPro" id="IPR035906">
    <property type="entry name" value="MetI-like_sf"/>
</dbReference>
<dbReference type="GO" id="GO:0055085">
    <property type="term" value="P:transmembrane transport"/>
    <property type="evidence" value="ECO:0007669"/>
    <property type="project" value="InterPro"/>
</dbReference>
<dbReference type="SUPFAM" id="SSF161098">
    <property type="entry name" value="MetI-like"/>
    <property type="match status" value="1"/>
</dbReference>
<evidence type="ECO:0000256" key="4">
    <source>
        <dbReference type="ARBA" id="ARBA00022692"/>
    </source>
</evidence>
<evidence type="ECO:0000256" key="2">
    <source>
        <dbReference type="ARBA" id="ARBA00022448"/>
    </source>
</evidence>
<name>A0A412AV38_9FIRM</name>
<feature type="domain" description="ABC transmembrane type-1" evidence="8">
    <location>
        <begin position="77"/>
        <end position="272"/>
    </location>
</feature>
<evidence type="ECO:0000256" key="1">
    <source>
        <dbReference type="ARBA" id="ARBA00004651"/>
    </source>
</evidence>
<keyword evidence="4 7" id="KW-0812">Transmembrane</keyword>
<dbReference type="InterPro" id="IPR000515">
    <property type="entry name" value="MetI-like"/>
</dbReference>
<dbReference type="Gene3D" id="1.10.3720.10">
    <property type="entry name" value="MetI-like"/>
    <property type="match status" value="1"/>
</dbReference>
<proteinExistence type="inferred from homology"/>
<keyword evidence="5 7" id="KW-1133">Transmembrane helix</keyword>
<comment type="caution">
    <text evidence="9">The sequence shown here is derived from an EMBL/GenBank/DDBJ whole genome shotgun (WGS) entry which is preliminary data.</text>
</comment>
<evidence type="ECO:0000256" key="6">
    <source>
        <dbReference type="ARBA" id="ARBA00023136"/>
    </source>
</evidence>
<organism evidence="9 10">
    <name type="scientific">[Clostridium] leptum</name>
    <dbReference type="NCBI Taxonomy" id="1535"/>
    <lineage>
        <taxon>Bacteria</taxon>
        <taxon>Bacillati</taxon>
        <taxon>Bacillota</taxon>
        <taxon>Clostridia</taxon>
        <taxon>Eubacteriales</taxon>
        <taxon>Oscillospiraceae</taxon>
        <taxon>Oscillospiraceae incertae sedis</taxon>
    </lineage>
</organism>
<feature type="transmembrane region" description="Helical" evidence="7">
    <location>
        <begin position="254"/>
        <end position="272"/>
    </location>
</feature>
<dbReference type="PANTHER" id="PTHR43744">
    <property type="entry name" value="ABC TRANSPORTER PERMEASE PROTEIN MG189-RELATED-RELATED"/>
    <property type="match status" value="1"/>
</dbReference>
<evidence type="ECO:0000256" key="3">
    <source>
        <dbReference type="ARBA" id="ARBA00022475"/>
    </source>
</evidence>
<dbReference type="EMBL" id="QRTC01000060">
    <property type="protein sequence ID" value="RGQ35885.1"/>
    <property type="molecule type" value="Genomic_DNA"/>
</dbReference>
<sequence>MKILRGVRIRKFLANILTQIVLCAVAAIFLIPFIWMFLASFMTPPQIVSYPPKWMPQPWTLQNYINGFTSAPFLTYFINTFLVVFLSIAGTVLTSTFTAFGFARLRSKFMKPLFFLLLSTMMIPNTVTLLPLYNLYSKFHLTNTFFPLILPSFLGGGAFAVFLLRQFFKGIPKELGESALLDGCSWVKVLLHIYIPNTKPAIVVVIINTFVTAWNDYFLPLIYLNSPSKFTISIGLNMFRGQIVYGNATQTGPLLAMAIATIIPVLCMYLFFQRYFVEGVTLSGVKG</sequence>
<feature type="transmembrane region" description="Helical" evidence="7">
    <location>
        <begin position="145"/>
        <end position="164"/>
    </location>
</feature>
<evidence type="ECO:0000313" key="10">
    <source>
        <dbReference type="Proteomes" id="UP000284751"/>
    </source>
</evidence>
<comment type="subcellular location">
    <subcellularLocation>
        <location evidence="1 7">Cell membrane</location>
        <topology evidence="1 7">Multi-pass membrane protein</topology>
    </subcellularLocation>
</comment>
<protein>
    <submittedName>
        <fullName evidence="9">Carbohydrate ABC transporter permease</fullName>
    </submittedName>
</protein>
<dbReference type="Proteomes" id="UP000284751">
    <property type="component" value="Unassembled WGS sequence"/>
</dbReference>
<feature type="transmembrane region" description="Helical" evidence="7">
    <location>
        <begin position="201"/>
        <end position="223"/>
    </location>
</feature>
<evidence type="ECO:0000313" key="9">
    <source>
        <dbReference type="EMBL" id="RGQ35885.1"/>
    </source>
</evidence>
<feature type="transmembrane region" description="Helical" evidence="7">
    <location>
        <begin position="12"/>
        <end position="38"/>
    </location>
</feature>
<evidence type="ECO:0000256" key="5">
    <source>
        <dbReference type="ARBA" id="ARBA00022989"/>
    </source>
</evidence>
<dbReference type="Pfam" id="PF00528">
    <property type="entry name" value="BPD_transp_1"/>
    <property type="match status" value="1"/>
</dbReference>
<feature type="transmembrane region" description="Helical" evidence="7">
    <location>
        <begin position="113"/>
        <end position="133"/>
    </location>
</feature>
<keyword evidence="3" id="KW-1003">Cell membrane</keyword>
<keyword evidence="6 7" id="KW-0472">Membrane</keyword>